<feature type="domain" description="CCHC-type" evidence="4">
    <location>
        <begin position="515"/>
        <end position="530"/>
    </location>
</feature>
<proteinExistence type="predicted"/>
<evidence type="ECO:0000313" key="6">
    <source>
        <dbReference type="Proteomes" id="UP000694523"/>
    </source>
</evidence>
<dbReference type="Ensembl" id="ENSNMLT00000007858.1">
    <property type="protein sequence ID" value="ENSNMLP00000006892.1"/>
    <property type="gene ID" value="ENSNMLG00000004994.1"/>
</dbReference>
<feature type="region of interest" description="Disordered" evidence="3">
    <location>
        <begin position="485"/>
        <end position="506"/>
    </location>
</feature>
<dbReference type="GO" id="GO:0008270">
    <property type="term" value="F:zinc ion binding"/>
    <property type="evidence" value="ECO:0007669"/>
    <property type="project" value="UniProtKB-KW"/>
</dbReference>
<dbReference type="Pfam" id="PF00098">
    <property type="entry name" value="zf-CCHC"/>
    <property type="match status" value="1"/>
</dbReference>
<feature type="coiled-coil region" evidence="2">
    <location>
        <begin position="456"/>
        <end position="483"/>
    </location>
</feature>
<evidence type="ECO:0000259" key="4">
    <source>
        <dbReference type="PROSITE" id="PS50158"/>
    </source>
</evidence>
<evidence type="ECO:0000256" key="1">
    <source>
        <dbReference type="PROSITE-ProRule" id="PRU00047"/>
    </source>
</evidence>
<keyword evidence="1" id="KW-0862">Zinc</keyword>
<reference evidence="5" key="1">
    <citation type="submission" date="2025-08" db="UniProtKB">
        <authorList>
            <consortium name="Ensembl"/>
        </authorList>
    </citation>
    <scope>IDENTIFICATION</scope>
</reference>
<keyword evidence="2" id="KW-0175">Coiled coil</keyword>
<dbReference type="SMART" id="SM00343">
    <property type="entry name" value="ZnF_C2HC"/>
    <property type="match status" value="1"/>
</dbReference>
<evidence type="ECO:0000256" key="3">
    <source>
        <dbReference type="SAM" id="MobiDB-lite"/>
    </source>
</evidence>
<feature type="region of interest" description="Disordered" evidence="3">
    <location>
        <begin position="428"/>
        <end position="454"/>
    </location>
</feature>
<keyword evidence="1" id="KW-0479">Metal-binding</keyword>
<reference evidence="5" key="2">
    <citation type="submission" date="2025-09" db="UniProtKB">
        <authorList>
            <consortium name="Ensembl"/>
        </authorList>
    </citation>
    <scope>IDENTIFICATION</scope>
</reference>
<dbReference type="SUPFAM" id="SSF57756">
    <property type="entry name" value="Retrovirus zinc finger-like domains"/>
    <property type="match status" value="1"/>
</dbReference>
<name>A0A8C6WHB1_9GOBI</name>
<evidence type="ECO:0000313" key="5">
    <source>
        <dbReference type="Ensembl" id="ENSNMLP00000006892.1"/>
    </source>
</evidence>
<protein>
    <recommendedName>
        <fullName evidence="4">CCHC-type domain-containing protein</fullName>
    </recommendedName>
</protein>
<keyword evidence="6" id="KW-1185">Reference proteome</keyword>
<dbReference type="GO" id="GO:0003676">
    <property type="term" value="F:nucleic acid binding"/>
    <property type="evidence" value="ECO:0007669"/>
    <property type="project" value="InterPro"/>
</dbReference>
<dbReference type="AlphaFoldDB" id="A0A8C6WHB1"/>
<evidence type="ECO:0000256" key="2">
    <source>
        <dbReference type="SAM" id="Coils"/>
    </source>
</evidence>
<dbReference type="Pfam" id="PF14893">
    <property type="entry name" value="PNMA"/>
    <property type="match status" value="1"/>
</dbReference>
<feature type="region of interest" description="Disordered" evidence="3">
    <location>
        <begin position="144"/>
        <end position="229"/>
    </location>
</feature>
<dbReference type="PANTHER" id="PTHR23095">
    <property type="entry name" value="PARANEOPLASTIC ANTIGEN"/>
    <property type="match status" value="1"/>
</dbReference>
<feature type="compositionally biased region" description="Polar residues" evidence="3">
    <location>
        <begin position="438"/>
        <end position="454"/>
    </location>
</feature>
<dbReference type="InterPro" id="IPR036875">
    <property type="entry name" value="Znf_CCHC_sf"/>
</dbReference>
<dbReference type="InterPro" id="IPR026523">
    <property type="entry name" value="PNMA"/>
</dbReference>
<dbReference type="InterPro" id="IPR048270">
    <property type="entry name" value="PNMA_C"/>
</dbReference>
<feature type="compositionally biased region" description="Polar residues" evidence="3">
    <location>
        <begin position="497"/>
        <end position="506"/>
    </location>
</feature>
<accession>A0A8C6WHB1</accession>
<dbReference type="Proteomes" id="UP000694523">
    <property type="component" value="Unplaced"/>
</dbReference>
<sequence length="544" mass="60195">MDSIANSGVDITRSVLVTGVTKTSADDDVHDYLREYGSLKTLVYVSDPKSPFYKNLIAEYENASAFAEIRLLLPCNYRPDSAPDHAYRITTLASECGATAGSSYPTSDPTPDFMRSFKEMADRSGTRFEDVLKTVMTQIHQHLEMSGTADDKNTGNENDEINGEGGQDSKVDIGSSAQPVSEPLVSLPASLPSSRLSFIGQPGARPRLNNPTETRGPGYNPRVSLSRNDLNPPEIQRVVVEHVVRNADLGAPMSLRLRSFSGRLPKPNNEADYESWRSQTDLLLADPTLSPLHVTRRIIESLLTPAADLVRGLGPDTLPVDLLRVLDSAFGTVQDGEELYAQYLNILQNPGERPSFYLQRLQLMLNVVVRRRGISAAETDRHLLRQFVRGCWDNAVLMKLQLDQRKDNPPPFSELLLLLRTEEDRQQAKESLMKKHISSSTKPKADIKSQSTCSCGHTSSSELKELKEQMKQLQLQMSAFLSAQKIPNPAGPKPAPRQSSRSSATSVLKPKPWYCFNCGEDGHMSSSCTDAANPSLVEQKRKQL</sequence>
<dbReference type="PANTHER" id="PTHR23095:SF53">
    <property type="entry name" value="ZINC FINGER CCHC DOMAIN-CONTAINING PROTEIN 12-LIKE"/>
    <property type="match status" value="1"/>
</dbReference>
<keyword evidence="1" id="KW-0863">Zinc-finger</keyword>
<dbReference type="InterPro" id="IPR001878">
    <property type="entry name" value="Znf_CCHC"/>
</dbReference>
<dbReference type="PROSITE" id="PS50158">
    <property type="entry name" value="ZF_CCHC"/>
    <property type="match status" value="1"/>
</dbReference>
<organism evidence="5 6">
    <name type="scientific">Neogobius melanostomus</name>
    <name type="common">round goby</name>
    <dbReference type="NCBI Taxonomy" id="47308"/>
    <lineage>
        <taxon>Eukaryota</taxon>
        <taxon>Metazoa</taxon>
        <taxon>Chordata</taxon>
        <taxon>Craniata</taxon>
        <taxon>Vertebrata</taxon>
        <taxon>Euteleostomi</taxon>
        <taxon>Actinopterygii</taxon>
        <taxon>Neopterygii</taxon>
        <taxon>Teleostei</taxon>
        <taxon>Neoteleostei</taxon>
        <taxon>Acanthomorphata</taxon>
        <taxon>Gobiaria</taxon>
        <taxon>Gobiiformes</taxon>
        <taxon>Gobioidei</taxon>
        <taxon>Gobiidae</taxon>
        <taxon>Benthophilinae</taxon>
        <taxon>Neogobiini</taxon>
        <taxon>Neogobius</taxon>
    </lineage>
</organism>
<feature type="compositionally biased region" description="Low complexity" evidence="3">
    <location>
        <begin position="179"/>
        <end position="197"/>
    </location>
</feature>
<feature type="region of interest" description="Disordered" evidence="3">
    <location>
        <begin position="524"/>
        <end position="544"/>
    </location>
</feature>